<comment type="caution">
    <text evidence="1">The sequence shown here is derived from an EMBL/GenBank/DDBJ whole genome shotgun (WGS) entry which is preliminary data.</text>
</comment>
<dbReference type="SUPFAM" id="SSF53300">
    <property type="entry name" value="vWA-like"/>
    <property type="match status" value="1"/>
</dbReference>
<keyword evidence="2" id="KW-1185">Reference proteome</keyword>
<dbReference type="InterPro" id="IPR036465">
    <property type="entry name" value="vWFA_dom_sf"/>
</dbReference>
<dbReference type="AlphaFoldDB" id="A0A1Y2PIS1"/>
<organism evidence="1 2">
    <name type="scientific">Tenacibaculum holothuriorum</name>
    <dbReference type="NCBI Taxonomy" id="1635173"/>
    <lineage>
        <taxon>Bacteria</taxon>
        <taxon>Pseudomonadati</taxon>
        <taxon>Bacteroidota</taxon>
        <taxon>Flavobacteriia</taxon>
        <taxon>Flavobacteriales</taxon>
        <taxon>Flavobacteriaceae</taxon>
        <taxon>Tenacibaculum</taxon>
    </lineage>
</organism>
<evidence type="ECO:0008006" key="3">
    <source>
        <dbReference type="Google" id="ProtNLM"/>
    </source>
</evidence>
<dbReference type="InParanoid" id="A0A1Y2PIS1"/>
<dbReference type="EMBL" id="LAPZ01000001">
    <property type="protein sequence ID" value="OSY89598.1"/>
    <property type="molecule type" value="Genomic_DNA"/>
</dbReference>
<dbReference type="PANTHER" id="PTHR37947:SF1">
    <property type="entry name" value="BLL2462 PROTEIN"/>
    <property type="match status" value="1"/>
</dbReference>
<dbReference type="STRING" id="1635173.WH52_02195"/>
<accession>A0A1Y2PIS1</accession>
<proteinExistence type="predicted"/>
<protein>
    <recommendedName>
        <fullName evidence="3">VWFA domain-containing protein</fullName>
    </recommendedName>
</protein>
<evidence type="ECO:0000313" key="2">
    <source>
        <dbReference type="Proteomes" id="UP000194221"/>
    </source>
</evidence>
<dbReference type="PANTHER" id="PTHR37947">
    <property type="entry name" value="BLL2462 PROTEIN"/>
    <property type="match status" value="1"/>
</dbReference>
<gene>
    <name evidence="1" type="ORF">WH52_02195</name>
</gene>
<sequence length="629" mass="72393">MLSFFLLLVLLINPKIKLNTTENSKPILAVLKDKSSSINYFKSEQTLEEVVKKIESNSELNNKFSIRAYSFSDNISLSDSTLNSQKQTNISKAIQSVNELYKDKLGAIAILTDGNQTVGNDYEFVRSNKKIFPVVVGDTTQYQDVRISQLNVNKYNYIKNKFPVEALLHYNGKNSITTEFAIFHKGRKVFTKKVQLSPDKSTETVVANLESTGKGVQFYSAQITKINGEKNTKNNIKNFSVEVIDEQQKGLILASVLHPDLGALKRAIESDKKRSVTIETNLNKQINYSNYQFFILYQPDASFSRVLNAINSNFLVVTGLKTNWSFLNSKFDFSKSSINQSEDYLADYNKNFITFQQKDIDFNNFPPLKGRFGRITIQGNSQTLLHQKLQRFDTKQPLLSTFEKNDIKYAALFGEGIWKWRAAVYRDKESFEEFDAFIGSLMQYLASNKKRKRLEVTSERLYQANEIITISALYLDKNYVFDDRASLWLTLTNKETKEVKRLPMSLKGNSYQLNIEDTPEGDYSYKVSVDGQVINAYGRFKVSEYNVEEQFTNANVKKLQKLADNSGGKLFHLNQEQDLISLLNNAEEYYTTQKTIVKEKNLIDWKWILFLAVALLSLEWFIRKYYGKI</sequence>
<dbReference type="Proteomes" id="UP000194221">
    <property type="component" value="Unassembled WGS sequence"/>
</dbReference>
<evidence type="ECO:0000313" key="1">
    <source>
        <dbReference type="EMBL" id="OSY89598.1"/>
    </source>
</evidence>
<name>A0A1Y2PIS1_9FLAO</name>
<reference evidence="1 2" key="1">
    <citation type="submission" date="2015-03" db="EMBL/GenBank/DDBJ databases">
        <title>Genome sequence of Tenacibaculum sp. S2-2, isolated from intestinal microbiota of sea cucumber, Apostichopus japonicas.</title>
        <authorList>
            <person name="Shao Z."/>
            <person name="Wang L."/>
            <person name="Li X."/>
        </authorList>
    </citation>
    <scope>NUCLEOTIDE SEQUENCE [LARGE SCALE GENOMIC DNA]</scope>
    <source>
        <strain evidence="1 2">S2-2</strain>
    </source>
</reference>